<evidence type="ECO:0000256" key="3">
    <source>
        <dbReference type="ARBA" id="ARBA00022833"/>
    </source>
</evidence>
<evidence type="ECO:0000256" key="5">
    <source>
        <dbReference type="SAM" id="MobiDB-lite"/>
    </source>
</evidence>
<dbReference type="Proteomes" id="UP000053732">
    <property type="component" value="Unassembled WGS sequence"/>
</dbReference>
<feature type="domain" description="MYND-type" evidence="6">
    <location>
        <begin position="516"/>
        <end position="554"/>
    </location>
</feature>
<keyword evidence="1" id="KW-0479">Metal-binding</keyword>
<dbReference type="STRING" id="1429867.A0A0G4P090"/>
<evidence type="ECO:0000256" key="4">
    <source>
        <dbReference type="PROSITE-ProRule" id="PRU00134"/>
    </source>
</evidence>
<dbReference type="Pfam" id="PF14441">
    <property type="entry name" value="OTT_1508_deam"/>
    <property type="match status" value="1"/>
</dbReference>
<dbReference type="InterPro" id="IPR027796">
    <property type="entry name" value="OTT_1508_deam-like"/>
</dbReference>
<reference evidence="7 8" key="1">
    <citation type="journal article" date="2014" name="Nat. Commun.">
        <title>Multiple recent horizontal transfers of a large genomic region in cheese making fungi.</title>
        <authorList>
            <person name="Cheeseman K."/>
            <person name="Ropars J."/>
            <person name="Renault P."/>
            <person name="Dupont J."/>
            <person name="Gouzy J."/>
            <person name="Branca A."/>
            <person name="Abraham A.L."/>
            <person name="Ceppi M."/>
            <person name="Conseiller E."/>
            <person name="Debuchy R."/>
            <person name="Malagnac F."/>
            <person name="Goarin A."/>
            <person name="Silar P."/>
            <person name="Lacoste S."/>
            <person name="Sallet E."/>
            <person name="Bensimon A."/>
            <person name="Giraud T."/>
            <person name="Brygoo Y."/>
        </authorList>
    </citation>
    <scope>NUCLEOTIDE SEQUENCE [LARGE SCALE GENOMIC DNA]</scope>
    <source>
        <strain evidence="8">FM 013</strain>
    </source>
</reference>
<keyword evidence="3" id="KW-0862">Zinc</keyword>
<sequence>MEIPSPKAIDEVAKVVWASHILSYWNPYTTPMSDKPLQPKHTPSDHDTTDDEDYLDSLDIDNASTDTALLAVGDKALREKFLNSISELLAHTKGGEHVTAAALREKEDAIEIDIARNTGFGREDNNYLSSLARFLSRQGETFSDQNSVDDHDFLRETIIYNASRVNHGVEKAAQLLQRSPLRPILRSSSESQSKDLTCLLGCCSEAHPLAFNAIESLIPELLDFDVLKPKSSALLERENQICQIVELPALALRSSDETHSKLKNMLPCADIIKVMKTLRTLARPVTDLHVLSHIARLLPSFRSVLFIKLLPPAPVRLQKRHKQTVKQAWKKLQLPAIDGGLPNAVAAKSGQFKDDCSRTSTVHCEMQLLARHETEPSLTPTLLYLGCSKKACFLCARFLASSSLKLRVRGCHGQCHPLWGIPLVSLNNMQPRIRLLCEAIKERLQDLIGPGEFAKTVAVQQSSAVSELRSTDILTLGRQHALREIADKRSQEYRQNMQILSVGPRKIFYRDLKSLCVICQMPRPKDGLCYHCRSTWYCSERCRQLDQPAHNLLCSQYLDFRNKRPSHAHKIGIWFPRDTKEPVLVWAPIISRVDEFHADFDGFLGPSHAVLLTLPFNENKRRGLILDHQITIYYQDWDERPTTKTNQSIQHAVEACQGMRVSYNLCGDYVAMSGRRGDPASEYLDIDCADFRHILDYFSTYFDETIRETPSGGSVRAVQINCPLEQKLKSREQFQSVVVDRDFPSTKLISGLSMALEDPMWICEINRDELKDGIALLDQLPEDPWRNLHAEILATDIDAESDSWGMPSRFHWRFDGSIIVMRRYGKDLDVEWVQHICAYYLEVLQPLFAMSLSGEISREDVLAEITCEKIMAWISVVTPGGLMDLGPQRAFVKSM</sequence>
<dbReference type="AlphaFoldDB" id="A0A0G4P090"/>
<dbReference type="SUPFAM" id="SSF144232">
    <property type="entry name" value="HIT/MYND zinc finger-like"/>
    <property type="match status" value="1"/>
</dbReference>
<protein>
    <submittedName>
        <fullName evidence="7">Zinc finger, MYND-type</fullName>
    </submittedName>
</protein>
<gene>
    <name evidence="7" type="ORF">PCAMFM013_S003g000542</name>
</gene>
<dbReference type="EMBL" id="HG793136">
    <property type="protein sequence ID" value="CRL19751.1"/>
    <property type="molecule type" value="Genomic_DNA"/>
</dbReference>
<dbReference type="InterPro" id="IPR002893">
    <property type="entry name" value="Znf_MYND"/>
</dbReference>
<proteinExistence type="predicted"/>
<name>A0A0G4P090_PENC3</name>
<dbReference type="PROSITE" id="PS50865">
    <property type="entry name" value="ZF_MYND_2"/>
    <property type="match status" value="1"/>
</dbReference>
<accession>A0A0G4P090</accession>
<dbReference type="Gene3D" id="6.10.140.2220">
    <property type="match status" value="1"/>
</dbReference>
<keyword evidence="8" id="KW-1185">Reference proteome</keyword>
<feature type="region of interest" description="Disordered" evidence="5">
    <location>
        <begin position="32"/>
        <end position="52"/>
    </location>
</feature>
<dbReference type="PROSITE" id="PS01360">
    <property type="entry name" value="ZF_MYND_1"/>
    <property type="match status" value="1"/>
</dbReference>
<organism evidence="7 8">
    <name type="scientific">Penicillium camemberti (strain FM 013)</name>
    <dbReference type="NCBI Taxonomy" id="1429867"/>
    <lineage>
        <taxon>Eukaryota</taxon>
        <taxon>Fungi</taxon>
        <taxon>Dikarya</taxon>
        <taxon>Ascomycota</taxon>
        <taxon>Pezizomycotina</taxon>
        <taxon>Eurotiomycetes</taxon>
        <taxon>Eurotiomycetidae</taxon>
        <taxon>Eurotiales</taxon>
        <taxon>Aspergillaceae</taxon>
        <taxon>Penicillium</taxon>
    </lineage>
</organism>
<keyword evidence="2 4" id="KW-0863">Zinc-finger</keyword>
<evidence type="ECO:0000256" key="2">
    <source>
        <dbReference type="ARBA" id="ARBA00022771"/>
    </source>
</evidence>
<evidence type="ECO:0000313" key="8">
    <source>
        <dbReference type="Proteomes" id="UP000053732"/>
    </source>
</evidence>
<dbReference type="GO" id="GO:0008270">
    <property type="term" value="F:zinc ion binding"/>
    <property type="evidence" value="ECO:0007669"/>
    <property type="project" value="UniProtKB-KW"/>
</dbReference>
<evidence type="ECO:0000256" key="1">
    <source>
        <dbReference type="ARBA" id="ARBA00022723"/>
    </source>
</evidence>
<evidence type="ECO:0000313" key="7">
    <source>
        <dbReference type="EMBL" id="CRL19751.1"/>
    </source>
</evidence>
<evidence type="ECO:0000259" key="6">
    <source>
        <dbReference type="PROSITE" id="PS50865"/>
    </source>
</evidence>